<dbReference type="Gene3D" id="3.40.50.850">
    <property type="entry name" value="Isochorismatase-like"/>
    <property type="match status" value="1"/>
</dbReference>
<evidence type="ECO:0000313" key="3">
    <source>
        <dbReference type="EMBL" id="RZS81110.1"/>
    </source>
</evidence>
<dbReference type="InterPro" id="IPR036380">
    <property type="entry name" value="Isochorismatase-like_sf"/>
</dbReference>
<comment type="caution">
    <text evidence="3">The sequence shown here is derived from an EMBL/GenBank/DDBJ whole genome shotgun (WGS) entry which is preliminary data.</text>
</comment>
<dbReference type="Proteomes" id="UP000292445">
    <property type="component" value="Unassembled WGS sequence"/>
</dbReference>
<dbReference type="Pfam" id="PF00857">
    <property type="entry name" value="Isochorismatase"/>
    <property type="match status" value="1"/>
</dbReference>
<dbReference type="RefSeq" id="WP_087841146.1">
    <property type="nucleotide sequence ID" value="NZ_SGXC01000002.1"/>
</dbReference>
<dbReference type="GO" id="GO:0016787">
    <property type="term" value="F:hydrolase activity"/>
    <property type="evidence" value="ECO:0007669"/>
    <property type="project" value="UniProtKB-KW"/>
</dbReference>
<evidence type="ECO:0000313" key="4">
    <source>
        <dbReference type="Proteomes" id="UP000292445"/>
    </source>
</evidence>
<feature type="domain" description="Isochorismatase-like" evidence="2">
    <location>
        <begin position="13"/>
        <end position="195"/>
    </location>
</feature>
<protein>
    <submittedName>
        <fullName evidence="3">Ureidoacrylate peracid hydrolase</fullName>
    </submittedName>
</protein>
<dbReference type="InterPro" id="IPR000868">
    <property type="entry name" value="Isochorismatase-like_dom"/>
</dbReference>
<gene>
    <name evidence="3" type="ORF">EV675_3728</name>
</gene>
<evidence type="ECO:0000259" key="2">
    <source>
        <dbReference type="Pfam" id="PF00857"/>
    </source>
</evidence>
<keyword evidence="1 3" id="KW-0378">Hydrolase</keyword>
<name>A0A4Q7NDS4_9BURK</name>
<sequence length="203" mass="21821">MPSSLSLDPAKAVLLVVDMQNDFVLPDAPMEVAAARQRVPAMAALVARAREAGVPVIYTQHVLYDGFDVSPLETTQLPHLKTAGMRAGTPGVEIIAELAPLPGEVVIPKHRYDAFYNTRLETVIRNIRGRNVADSVIITGTVTSVCCESTARSAFMRDLRVFFVDDATGGFDDASHRATLATIDRVFGKVVSTRQVLDALGGA</sequence>
<dbReference type="EMBL" id="SGXC01000002">
    <property type="protein sequence ID" value="RZS81110.1"/>
    <property type="molecule type" value="Genomic_DNA"/>
</dbReference>
<keyword evidence="4" id="KW-1185">Reference proteome</keyword>
<dbReference type="AlphaFoldDB" id="A0A4Q7NDS4"/>
<proteinExistence type="predicted"/>
<evidence type="ECO:0000256" key="1">
    <source>
        <dbReference type="ARBA" id="ARBA00022801"/>
    </source>
</evidence>
<dbReference type="SUPFAM" id="SSF52499">
    <property type="entry name" value="Isochorismatase-like hydrolases"/>
    <property type="match status" value="1"/>
</dbReference>
<dbReference type="CDD" id="cd00431">
    <property type="entry name" value="cysteine_hydrolases"/>
    <property type="match status" value="1"/>
</dbReference>
<dbReference type="PANTHER" id="PTHR43540:SF6">
    <property type="entry name" value="ISOCHORISMATASE-LIKE DOMAIN-CONTAINING PROTEIN"/>
    <property type="match status" value="1"/>
</dbReference>
<accession>A0A4Q7NDS4</accession>
<dbReference type="PANTHER" id="PTHR43540">
    <property type="entry name" value="PEROXYUREIDOACRYLATE/UREIDOACRYLATE AMIDOHYDROLASE-RELATED"/>
    <property type="match status" value="1"/>
</dbReference>
<organism evidence="3 4">
    <name type="scientific">Pigmentiphaga kullae</name>
    <dbReference type="NCBI Taxonomy" id="151784"/>
    <lineage>
        <taxon>Bacteria</taxon>
        <taxon>Pseudomonadati</taxon>
        <taxon>Pseudomonadota</taxon>
        <taxon>Betaproteobacteria</taxon>
        <taxon>Burkholderiales</taxon>
        <taxon>Alcaligenaceae</taxon>
        <taxon>Pigmentiphaga</taxon>
    </lineage>
</organism>
<dbReference type="InterPro" id="IPR050272">
    <property type="entry name" value="Isochorismatase-like_hydrls"/>
</dbReference>
<reference evidence="3 4" key="1">
    <citation type="submission" date="2019-02" db="EMBL/GenBank/DDBJ databases">
        <title>Genomic Encyclopedia of Type Strains, Phase IV (KMG-IV): sequencing the most valuable type-strain genomes for metagenomic binning, comparative biology and taxonomic classification.</title>
        <authorList>
            <person name="Goeker M."/>
        </authorList>
    </citation>
    <scope>NUCLEOTIDE SEQUENCE [LARGE SCALE GENOMIC DNA]</scope>
    <source>
        <strain evidence="3 4">K24</strain>
    </source>
</reference>